<dbReference type="InterPro" id="IPR014710">
    <property type="entry name" value="RmlC-like_jellyroll"/>
</dbReference>
<dbReference type="CDD" id="cd06121">
    <property type="entry name" value="cupin_YML079wp"/>
    <property type="match status" value="1"/>
</dbReference>
<evidence type="ECO:0000313" key="3">
    <source>
        <dbReference type="Proteomes" id="UP000095651"/>
    </source>
</evidence>
<dbReference type="Gene3D" id="2.60.120.10">
    <property type="entry name" value="Jelly Rolls"/>
    <property type="match status" value="1"/>
</dbReference>
<dbReference type="Pfam" id="PF06172">
    <property type="entry name" value="Cupin_5"/>
    <property type="match status" value="1"/>
</dbReference>
<evidence type="ECO:0000313" key="2">
    <source>
        <dbReference type="EMBL" id="CUO22370.1"/>
    </source>
</evidence>
<dbReference type="InterPro" id="IPR039935">
    <property type="entry name" value="YML079W-like"/>
</dbReference>
<feature type="domain" description="DUF985" evidence="1">
    <location>
        <begin position="7"/>
        <end position="134"/>
    </location>
</feature>
<dbReference type="InterPro" id="IPR009327">
    <property type="entry name" value="Cupin_DUF985"/>
</dbReference>
<reference evidence="2 3" key="1">
    <citation type="submission" date="2015-09" db="EMBL/GenBank/DDBJ databases">
        <authorList>
            <consortium name="Pathogen Informatics"/>
        </authorList>
    </citation>
    <scope>NUCLEOTIDE SEQUENCE [LARGE SCALE GENOMIC DNA]</scope>
    <source>
        <strain evidence="2 3">2789STDY5608850</strain>
    </source>
</reference>
<dbReference type="EMBL" id="CYZE01000004">
    <property type="protein sequence ID" value="CUO22370.1"/>
    <property type="molecule type" value="Genomic_DNA"/>
</dbReference>
<gene>
    <name evidence="2" type="ORF">ERS852407_02203</name>
</gene>
<dbReference type="RefSeq" id="WP_055654956.1">
    <property type="nucleotide sequence ID" value="NZ_CABIXC010000004.1"/>
</dbReference>
<dbReference type="PANTHER" id="PTHR33387:SF3">
    <property type="entry name" value="DUF985 DOMAIN-CONTAINING PROTEIN"/>
    <property type="match status" value="1"/>
</dbReference>
<dbReference type="AlphaFoldDB" id="A0A174DE80"/>
<dbReference type="SUPFAM" id="SSF51182">
    <property type="entry name" value="RmlC-like cupins"/>
    <property type="match status" value="1"/>
</dbReference>
<organism evidence="2 3">
    <name type="scientific">Hungatella hathewayi</name>
    <dbReference type="NCBI Taxonomy" id="154046"/>
    <lineage>
        <taxon>Bacteria</taxon>
        <taxon>Bacillati</taxon>
        <taxon>Bacillota</taxon>
        <taxon>Clostridia</taxon>
        <taxon>Lachnospirales</taxon>
        <taxon>Lachnospiraceae</taxon>
        <taxon>Hungatella</taxon>
    </lineage>
</organism>
<dbReference type="Proteomes" id="UP000095651">
    <property type="component" value="Unassembled WGS sequence"/>
</dbReference>
<dbReference type="InterPro" id="IPR011051">
    <property type="entry name" value="RmlC_Cupin_sf"/>
</dbReference>
<dbReference type="PANTHER" id="PTHR33387">
    <property type="entry name" value="RMLC-LIKE JELLY ROLL FOLD PROTEIN"/>
    <property type="match status" value="1"/>
</dbReference>
<accession>A0A174DE80</accession>
<evidence type="ECO:0000259" key="1">
    <source>
        <dbReference type="Pfam" id="PF06172"/>
    </source>
</evidence>
<protein>
    <submittedName>
        <fullName evidence="2">Uncharacterized conserved protein</fullName>
    </submittedName>
</protein>
<sequence>MNELTLIIDKLGLIPLEGEGGMYCRNYEGAADENGHAAYSSIYYLLTKNSFSHMHRLKTDEIYHFYLGDSMEILLLYPDGHTEVKILGTRLSEGQLPQILVPAGVWQGSRVVDGGKFSLAGTTMAPAYTDGDYEHGDCAALCERYPEAKEKIKARCGAAIAL</sequence>
<name>A0A174DE80_9FIRM</name>
<proteinExistence type="predicted"/>